<dbReference type="CDD" id="cd04301">
    <property type="entry name" value="NAT_SF"/>
    <property type="match status" value="1"/>
</dbReference>
<dbReference type="Pfam" id="PF00583">
    <property type="entry name" value="Acetyltransf_1"/>
    <property type="match status" value="1"/>
</dbReference>
<dbReference type="CTD" id="79829"/>
<evidence type="ECO:0000256" key="6">
    <source>
        <dbReference type="ARBA" id="ARBA00022490"/>
    </source>
</evidence>
<dbReference type="KEGG" id="hazt:108671821"/>
<reference evidence="14 15" key="1">
    <citation type="submission" date="2025-04" db="UniProtKB">
        <authorList>
            <consortium name="RefSeq"/>
        </authorList>
    </citation>
    <scope>IDENTIFICATION</scope>
    <source>
        <tissue evidence="14 15">Whole organism</tissue>
    </source>
</reference>
<dbReference type="PANTHER" id="PTHR20531">
    <property type="entry name" value="N-ALPHA-ACETYLTRANSFERASE 40"/>
    <property type="match status" value="1"/>
</dbReference>
<accession>A0A8B7NMJ8</accession>
<evidence type="ECO:0000313" key="13">
    <source>
        <dbReference type="Proteomes" id="UP000694843"/>
    </source>
</evidence>
<dbReference type="AlphaFoldDB" id="A0A8B7NMJ8"/>
<dbReference type="Proteomes" id="UP000694843">
    <property type="component" value="Unplaced"/>
</dbReference>
<evidence type="ECO:0000313" key="14">
    <source>
        <dbReference type="RefSeq" id="XP_018014899.1"/>
    </source>
</evidence>
<evidence type="ECO:0000256" key="10">
    <source>
        <dbReference type="ARBA" id="ARBA00047821"/>
    </source>
</evidence>
<dbReference type="GO" id="GO:0005737">
    <property type="term" value="C:cytoplasm"/>
    <property type="evidence" value="ECO:0007669"/>
    <property type="project" value="UniProtKB-SubCell"/>
</dbReference>
<dbReference type="SUPFAM" id="SSF55729">
    <property type="entry name" value="Acyl-CoA N-acyltransferases (Nat)"/>
    <property type="match status" value="1"/>
</dbReference>
<keyword evidence="8" id="KW-0539">Nucleus</keyword>
<evidence type="ECO:0000256" key="8">
    <source>
        <dbReference type="ARBA" id="ARBA00023242"/>
    </source>
</evidence>
<keyword evidence="6" id="KW-0963">Cytoplasm</keyword>
<comment type="catalytic activity">
    <reaction evidence="11">
        <text>N-terminal L-seryl-[histone H4] + acetyl-CoA = N-terminal N(alpha)-acetyl-L-seryl-[histone H4] + CoA + H(+)</text>
        <dbReference type="Rhea" id="RHEA:50596"/>
        <dbReference type="Rhea" id="RHEA-COMP:12740"/>
        <dbReference type="Rhea" id="RHEA-COMP:12743"/>
        <dbReference type="ChEBI" id="CHEBI:15378"/>
        <dbReference type="ChEBI" id="CHEBI:57287"/>
        <dbReference type="ChEBI" id="CHEBI:57288"/>
        <dbReference type="ChEBI" id="CHEBI:64738"/>
        <dbReference type="ChEBI" id="CHEBI:83690"/>
        <dbReference type="EC" id="2.3.1.257"/>
    </reaction>
</comment>
<dbReference type="OrthoDB" id="424551at2759"/>
<evidence type="ECO:0000313" key="15">
    <source>
        <dbReference type="RefSeq" id="XP_018014900.1"/>
    </source>
</evidence>
<evidence type="ECO:0000256" key="5">
    <source>
        <dbReference type="ARBA" id="ARBA00015043"/>
    </source>
</evidence>
<protein>
    <recommendedName>
        <fullName evidence="5">N-alpha-acetyltransferase 40</fullName>
        <ecNumber evidence="4">2.3.1.257</ecNumber>
    </recommendedName>
</protein>
<sequence>MSRSMQGPRNKGGRVQRNKGLPVAAKKMLVEKANKITDILGLCKGLAVVHNIGDVQYIVEHSTSLTADPDTKNWLLELTRENMKDLYISSGWGWEDSEKSDELWHKAAQYLIVREKNSRELVGFTHFRFDMDYGCHVLYCYELQVTSSLQSGGLGALLMKLLHRIAFAANMSKVVLTVGRNNKRALKFYFELGYRVDETSLCSLTDPQVPSEEDAGEPPVKSDTYLILSLACRENKENEGKDKRKQNR</sequence>
<dbReference type="InterPro" id="IPR039949">
    <property type="entry name" value="NAA40"/>
</dbReference>
<evidence type="ECO:0000256" key="7">
    <source>
        <dbReference type="ARBA" id="ARBA00022679"/>
    </source>
</evidence>
<proteinExistence type="inferred from homology"/>
<dbReference type="GO" id="GO:0005634">
    <property type="term" value="C:nucleus"/>
    <property type="evidence" value="ECO:0007669"/>
    <property type="project" value="UniProtKB-SubCell"/>
</dbReference>
<evidence type="ECO:0000256" key="2">
    <source>
        <dbReference type="ARBA" id="ARBA00004496"/>
    </source>
</evidence>
<evidence type="ECO:0000256" key="1">
    <source>
        <dbReference type="ARBA" id="ARBA00004123"/>
    </source>
</evidence>
<organism evidence="13 15">
    <name type="scientific">Hyalella azteca</name>
    <name type="common">Amphipod</name>
    <dbReference type="NCBI Taxonomy" id="294128"/>
    <lineage>
        <taxon>Eukaryota</taxon>
        <taxon>Metazoa</taxon>
        <taxon>Ecdysozoa</taxon>
        <taxon>Arthropoda</taxon>
        <taxon>Crustacea</taxon>
        <taxon>Multicrustacea</taxon>
        <taxon>Malacostraca</taxon>
        <taxon>Eumalacostraca</taxon>
        <taxon>Peracarida</taxon>
        <taxon>Amphipoda</taxon>
        <taxon>Senticaudata</taxon>
        <taxon>Talitrida</taxon>
        <taxon>Talitroidea</taxon>
        <taxon>Hyalellidae</taxon>
        <taxon>Hyalella</taxon>
    </lineage>
</organism>
<evidence type="ECO:0000256" key="3">
    <source>
        <dbReference type="ARBA" id="ARBA00008870"/>
    </source>
</evidence>
<comment type="similarity">
    <text evidence="3">Belongs to the acetyltransferase family. NAA40 subfamily.</text>
</comment>
<comment type="subcellular location">
    <subcellularLocation>
        <location evidence="2">Cytoplasm</location>
    </subcellularLocation>
    <subcellularLocation>
        <location evidence="1">Nucleus</location>
    </subcellularLocation>
</comment>
<comment type="catalytic activity">
    <reaction evidence="10">
        <text>N-terminal L-seryl-[histone H2A] + acetyl-CoA = N-terminal N(alpha)-acetyl-L-seryl-[histone H2A] + CoA + H(+)</text>
        <dbReference type="Rhea" id="RHEA:50600"/>
        <dbReference type="Rhea" id="RHEA-COMP:12742"/>
        <dbReference type="Rhea" id="RHEA-COMP:12744"/>
        <dbReference type="ChEBI" id="CHEBI:15378"/>
        <dbReference type="ChEBI" id="CHEBI:57287"/>
        <dbReference type="ChEBI" id="CHEBI:57288"/>
        <dbReference type="ChEBI" id="CHEBI:64738"/>
        <dbReference type="ChEBI" id="CHEBI:83690"/>
        <dbReference type="EC" id="2.3.1.257"/>
    </reaction>
</comment>
<evidence type="ECO:0000259" key="12">
    <source>
        <dbReference type="PROSITE" id="PS51186"/>
    </source>
</evidence>
<dbReference type="RefSeq" id="XP_018014900.1">
    <property type="nucleotide sequence ID" value="XM_018159411.2"/>
</dbReference>
<name>A0A8B7NMJ8_HYAAZ</name>
<keyword evidence="7" id="KW-0808">Transferase</keyword>
<keyword evidence="9" id="KW-0012">Acyltransferase</keyword>
<dbReference type="RefSeq" id="XP_018014899.1">
    <property type="nucleotide sequence ID" value="XM_018159410.2"/>
</dbReference>
<feature type="domain" description="N-acetyltransferase" evidence="12">
    <location>
        <begin position="73"/>
        <end position="231"/>
    </location>
</feature>
<dbReference type="EC" id="2.3.1.257" evidence="4"/>
<evidence type="ECO:0000256" key="4">
    <source>
        <dbReference type="ARBA" id="ARBA00012950"/>
    </source>
</evidence>
<gene>
    <name evidence="14 15" type="primary">LOC108671821</name>
</gene>
<dbReference type="InterPro" id="IPR000182">
    <property type="entry name" value="GNAT_dom"/>
</dbReference>
<keyword evidence="13" id="KW-1185">Reference proteome</keyword>
<dbReference type="Gene3D" id="3.40.630.30">
    <property type="match status" value="1"/>
</dbReference>
<dbReference type="PROSITE" id="PS51186">
    <property type="entry name" value="GNAT"/>
    <property type="match status" value="1"/>
</dbReference>
<dbReference type="PANTHER" id="PTHR20531:SF1">
    <property type="entry name" value="N-ALPHA-ACETYLTRANSFERASE 40"/>
    <property type="match status" value="1"/>
</dbReference>
<dbReference type="GO" id="GO:0043998">
    <property type="term" value="F:histone H2A acetyltransferase activity"/>
    <property type="evidence" value="ECO:0007669"/>
    <property type="project" value="InterPro"/>
</dbReference>
<dbReference type="GO" id="GO:0010485">
    <property type="term" value="F:histone H4 acetyltransferase activity"/>
    <property type="evidence" value="ECO:0007669"/>
    <property type="project" value="InterPro"/>
</dbReference>
<evidence type="ECO:0000256" key="11">
    <source>
        <dbReference type="ARBA" id="ARBA00049524"/>
    </source>
</evidence>
<dbReference type="GO" id="GO:1990189">
    <property type="term" value="F:protein N-terminal-serine acetyltransferase activity"/>
    <property type="evidence" value="ECO:0007669"/>
    <property type="project" value="UniProtKB-EC"/>
</dbReference>
<dbReference type="GeneID" id="108671821"/>
<dbReference type="InterPro" id="IPR016181">
    <property type="entry name" value="Acyl_CoA_acyltransferase"/>
</dbReference>
<evidence type="ECO:0000256" key="9">
    <source>
        <dbReference type="ARBA" id="ARBA00023315"/>
    </source>
</evidence>